<evidence type="ECO:0000313" key="2">
    <source>
        <dbReference type="Proteomes" id="UP001430149"/>
    </source>
</evidence>
<dbReference type="InterPro" id="IPR029058">
    <property type="entry name" value="AB_hydrolase_fold"/>
</dbReference>
<dbReference type="PANTHER" id="PTHR43194:SF4">
    <property type="entry name" value="AB HYDROLASE-1 DOMAIN-CONTAINING PROTEIN"/>
    <property type="match status" value="1"/>
</dbReference>
<proteinExistence type="predicted"/>
<accession>A0ABS2K1M4</accession>
<gene>
    <name evidence="1" type="ORF">ISP19_03960</name>
</gene>
<dbReference type="InterPro" id="IPR050228">
    <property type="entry name" value="Carboxylesterase_BioH"/>
</dbReference>
<reference evidence="1" key="1">
    <citation type="submission" date="2020-10" db="EMBL/GenBank/DDBJ databases">
        <title>Phylogeny of dyella-like bacteria.</title>
        <authorList>
            <person name="Fu J."/>
        </authorList>
    </citation>
    <scope>NUCLEOTIDE SEQUENCE</scope>
    <source>
        <strain evidence="1">DHOC52</strain>
    </source>
</reference>
<dbReference type="GO" id="GO:0016787">
    <property type="term" value="F:hydrolase activity"/>
    <property type="evidence" value="ECO:0007669"/>
    <property type="project" value="UniProtKB-KW"/>
</dbReference>
<name>A0ABS2K1M4_9GAMM</name>
<evidence type="ECO:0000313" key="1">
    <source>
        <dbReference type="EMBL" id="MBM7124525.1"/>
    </source>
</evidence>
<dbReference type="EMBL" id="JADIKE010000027">
    <property type="protein sequence ID" value="MBM7124525.1"/>
    <property type="molecule type" value="Genomic_DNA"/>
</dbReference>
<dbReference type="Gene3D" id="3.40.50.1820">
    <property type="entry name" value="alpha/beta hydrolase"/>
    <property type="match status" value="1"/>
</dbReference>
<keyword evidence="1" id="KW-0378">Hydrolase</keyword>
<organism evidence="1 2">
    <name type="scientific">Dyella flava</name>
    <dbReference type="NCBI Taxonomy" id="1920170"/>
    <lineage>
        <taxon>Bacteria</taxon>
        <taxon>Pseudomonadati</taxon>
        <taxon>Pseudomonadota</taxon>
        <taxon>Gammaproteobacteria</taxon>
        <taxon>Lysobacterales</taxon>
        <taxon>Rhodanobacteraceae</taxon>
        <taxon>Dyella</taxon>
    </lineage>
</organism>
<dbReference type="SUPFAM" id="SSF53474">
    <property type="entry name" value="alpha/beta-Hydrolases"/>
    <property type="match status" value="1"/>
</dbReference>
<dbReference type="RefSeq" id="WP_204680045.1">
    <property type="nucleotide sequence ID" value="NZ_BSNR01000017.1"/>
</dbReference>
<protein>
    <submittedName>
        <fullName evidence="1">Alpha/beta fold hydrolase</fullName>
    </submittedName>
</protein>
<comment type="caution">
    <text evidence="1">The sequence shown here is derived from an EMBL/GenBank/DDBJ whole genome shotgun (WGS) entry which is preliminary data.</text>
</comment>
<dbReference type="Proteomes" id="UP001430149">
    <property type="component" value="Unassembled WGS sequence"/>
</dbReference>
<dbReference type="CDD" id="cd12809">
    <property type="entry name" value="Esterase_713_like-2"/>
    <property type="match status" value="1"/>
</dbReference>
<dbReference type="PANTHER" id="PTHR43194">
    <property type="entry name" value="HYDROLASE ALPHA/BETA FOLD FAMILY"/>
    <property type="match status" value="1"/>
</dbReference>
<sequence>MPSIHRRNFFVGGAYAGPPGSRVMHGQMHVEMLTPDLVTHRYPLVLICGKAQTATGWMTTPDGRQGWAEWFAEHGWRVCVVDQPARGRSAWQPEWNGAVKPLPVPLVENLFTAPEDGGSYPQAQLHTRWPGGKHKGHAGDPVFDQFYASQVASLDNPESERLMQAAGAALLDEIGPAILLTHSQGGLFGWLMADARPGKVMAIMAVEPGGPPYQDDLYKSGADRISGLTTEPLTYDPPVSVASPLQFEQQAEPDAPELARCWLQKGTPRRLVNLANVPVLVLTAEASYHAMFDHCTARYLSQAGVSVQFIRLQDVGITGNGHMLMLEENSLDIAAFLDAWLSGHMTEE</sequence>
<keyword evidence="2" id="KW-1185">Reference proteome</keyword>